<evidence type="ECO:0008006" key="4">
    <source>
        <dbReference type="Google" id="ProtNLM"/>
    </source>
</evidence>
<proteinExistence type="predicted"/>
<sequence>MRIRALVLGGFVALASSACAGQDAVSEEALGEVSEAAAVTKIAATEGALTLTFDTLGTFQDRANGRALILTATANRYLSNVFTFVPDDAFGTARIISERRLEIELPVGHELNTVLSGLPLFLTVQTFTGTPNSYTARVDIGPRFYDFRGSNEIWIDEVVKPVYGAAGLPNPLVYRGHADVTGTNLTVTAPDGAPVMQLLGGGEYNMNWTYTAVHQAVDPHTVPLTFTAQLPSGATAQKTARLVTRVTGLALTSGDPYEVWATPGCQANVLACVNGMPAGTTDFGWCGSYREVSRCLNATTCDVLPTEPFSLSPLDTSSLEPARDAWNDGSNGGAWHGIDTIRGFDTPECPEEPITIAQVVAEVEELGQQQQQQGGWYSETYTDRAGLSQSMFFNTYYGNGVDLLAAVDTYAGGGPIQAWIAWEETSCHNCHSWRDRAILYYPDSGIVVVVDGYHGYDS</sequence>
<dbReference type="EMBL" id="ASRX01000049">
    <property type="protein sequence ID" value="EYF03237.1"/>
    <property type="molecule type" value="Genomic_DNA"/>
</dbReference>
<accession>A0A017T2L3</accession>
<dbReference type="eggNOG" id="ENOG5032JCK">
    <property type="taxonomic scope" value="Bacteria"/>
</dbReference>
<reference evidence="2 3" key="1">
    <citation type="submission" date="2013-05" db="EMBL/GenBank/DDBJ databases">
        <title>Genome assembly of Chondromyces apiculatus DSM 436.</title>
        <authorList>
            <person name="Sharma G."/>
            <person name="Khatri I."/>
            <person name="Kaur C."/>
            <person name="Mayilraj S."/>
            <person name="Subramanian S."/>
        </authorList>
    </citation>
    <scope>NUCLEOTIDE SEQUENCE [LARGE SCALE GENOMIC DNA]</scope>
    <source>
        <strain evidence="2 3">DSM 436</strain>
    </source>
</reference>
<dbReference type="Proteomes" id="UP000019678">
    <property type="component" value="Unassembled WGS sequence"/>
</dbReference>
<comment type="caution">
    <text evidence="2">The sequence shown here is derived from an EMBL/GenBank/DDBJ whole genome shotgun (WGS) entry which is preliminary data.</text>
</comment>
<protein>
    <recommendedName>
        <fullName evidence="4">Lipoprotein</fullName>
    </recommendedName>
</protein>
<evidence type="ECO:0000256" key="1">
    <source>
        <dbReference type="SAM" id="SignalP"/>
    </source>
</evidence>
<gene>
    <name evidence="2" type="ORF">CAP_5741</name>
</gene>
<evidence type="ECO:0000313" key="2">
    <source>
        <dbReference type="EMBL" id="EYF03237.1"/>
    </source>
</evidence>
<feature type="signal peptide" evidence="1">
    <location>
        <begin position="1"/>
        <end position="20"/>
    </location>
</feature>
<dbReference type="OrthoDB" id="5379762at2"/>
<dbReference type="PROSITE" id="PS51257">
    <property type="entry name" value="PROKAR_LIPOPROTEIN"/>
    <property type="match status" value="1"/>
</dbReference>
<dbReference type="AlphaFoldDB" id="A0A017T2L3"/>
<keyword evidence="3" id="KW-1185">Reference proteome</keyword>
<name>A0A017T2L3_9BACT</name>
<dbReference type="RefSeq" id="WP_044246411.1">
    <property type="nucleotide sequence ID" value="NZ_ASRX01000049.1"/>
</dbReference>
<evidence type="ECO:0000313" key="3">
    <source>
        <dbReference type="Proteomes" id="UP000019678"/>
    </source>
</evidence>
<keyword evidence="1" id="KW-0732">Signal</keyword>
<organism evidence="2 3">
    <name type="scientific">Chondromyces apiculatus DSM 436</name>
    <dbReference type="NCBI Taxonomy" id="1192034"/>
    <lineage>
        <taxon>Bacteria</taxon>
        <taxon>Pseudomonadati</taxon>
        <taxon>Myxococcota</taxon>
        <taxon>Polyangia</taxon>
        <taxon>Polyangiales</taxon>
        <taxon>Polyangiaceae</taxon>
        <taxon>Chondromyces</taxon>
    </lineage>
</organism>
<feature type="chain" id="PRO_5001496275" description="Lipoprotein" evidence="1">
    <location>
        <begin position="21"/>
        <end position="458"/>
    </location>
</feature>